<evidence type="ECO:0000313" key="3">
    <source>
        <dbReference type="Proteomes" id="UP000474296"/>
    </source>
</evidence>
<keyword evidence="3" id="KW-1185">Reference proteome</keyword>
<keyword evidence="2" id="KW-0808">Transferase</keyword>
<gene>
    <name evidence="2" type="ORF">GWK10_06635</name>
</gene>
<evidence type="ECO:0000313" key="2">
    <source>
        <dbReference type="EMBL" id="NER16879.1"/>
    </source>
</evidence>
<sequence>MKKIIRITTVPISMSGLLTGQLEYMSDHYEMIAVSSDKEKLERYANEINVRSYAIPLTRKITPFTDLKAVYTLYKILKKEKPFIVHSHTPKAGTIGMLAAWLARVPNRLHTIAGLPLLVVTGPKRTLLNIVERVTYWCATKVYPNSHGLMEIVKKLRFAKERKLKVIGNGSSNGIDTSFFDKSIYSDEELNKLKSELKIGQNDKVFVFLGRLVADKGLNEMVAAFDHLNRNSDEAKLLLVGSHERELDPLLPETDRSIEGNDNIILVDWQDDVRPYLAISNFLVFPSYREGFPNTVMQAGAMELPSIVTNINGCNEIIEHKKNGLVIPVKDTAALIEAMSFMVNKIQEVEEMKANARVMITNRYERKGVWQQILTEYQNLEIT</sequence>
<dbReference type="EMBL" id="JAABOQ010000002">
    <property type="protein sequence ID" value="NER16879.1"/>
    <property type="molecule type" value="Genomic_DNA"/>
</dbReference>
<dbReference type="InterPro" id="IPR050194">
    <property type="entry name" value="Glycosyltransferase_grp1"/>
</dbReference>
<comment type="caution">
    <text evidence="2">The sequence shown here is derived from an EMBL/GenBank/DDBJ whole genome shotgun (WGS) entry which is preliminary data.</text>
</comment>
<organism evidence="2 3">
    <name type="scientific">Spongiivirga citrea</name>
    <dbReference type="NCBI Taxonomy" id="1481457"/>
    <lineage>
        <taxon>Bacteria</taxon>
        <taxon>Pseudomonadati</taxon>
        <taxon>Bacteroidota</taxon>
        <taxon>Flavobacteriia</taxon>
        <taxon>Flavobacteriales</taxon>
        <taxon>Flavobacteriaceae</taxon>
        <taxon>Spongiivirga</taxon>
    </lineage>
</organism>
<dbReference type="Pfam" id="PF13579">
    <property type="entry name" value="Glyco_trans_4_4"/>
    <property type="match status" value="1"/>
</dbReference>
<dbReference type="CDD" id="cd03808">
    <property type="entry name" value="GT4_CapM-like"/>
    <property type="match status" value="1"/>
</dbReference>
<dbReference type="Gene3D" id="3.40.50.2000">
    <property type="entry name" value="Glycogen Phosphorylase B"/>
    <property type="match status" value="2"/>
</dbReference>
<accession>A0A6M0CM20</accession>
<reference evidence="2 3" key="1">
    <citation type="submission" date="2020-01" db="EMBL/GenBank/DDBJ databases">
        <title>Spongiivirga citrea KCTC 32990T.</title>
        <authorList>
            <person name="Wang G."/>
        </authorList>
    </citation>
    <scope>NUCLEOTIDE SEQUENCE [LARGE SCALE GENOMIC DNA]</scope>
    <source>
        <strain evidence="2 3">KCTC 32990</strain>
    </source>
</reference>
<dbReference type="PANTHER" id="PTHR45947">
    <property type="entry name" value="SULFOQUINOVOSYL TRANSFERASE SQD2"/>
    <property type="match status" value="1"/>
</dbReference>
<dbReference type="GO" id="GO:0016757">
    <property type="term" value="F:glycosyltransferase activity"/>
    <property type="evidence" value="ECO:0007669"/>
    <property type="project" value="TreeGrafter"/>
</dbReference>
<dbReference type="RefSeq" id="WP_164030505.1">
    <property type="nucleotide sequence ID" value="NZ_JAABOQ010000002.1"/>
</dbReference>
<name>A0A6M0CM20_9FLAO</name>
<feature type="domain" description="Glycosyltransferase subfamily 4-like N-terminal" evidence="1">
    <location>
        <begin position="37"/>
        <end position="170"/>
    </location>
</feature>
<dbReference type="Proteomes" id="UP000474296">
    <property type="component" value="Unassembled WGS sequence"/>
</dbReference>
<protein>
    <submittedName>
        <fullName evidence="2">Glycosyltransferase</fullName>
    </submittedName>
</protein>
<dbReference type="InterPro" id="IPR028098">
    <property type="entry name" value="Glyco_trans_4-like_N"/>
</dbReference>
<dbReference type="Pfam" id="PF13692">
    <property type="entry name" value="Glyco_trans_1_4"/>
    <property type="match status" value="1"/>
</dbReference>
<dbReference type="PANTHER" id="PTHR45947:SF3">
    <property type="entry name" value="SULFOQUINOVOSYL TRANSFERASE SQD2"/>
    <property type="match status" value="1"/>
</dbReference>
<dbReference type="AlphaFoldDB" id="A0A6M0CM20"/>
<evidence type="ECO:0000259" key="1">
    <source>
        <dbReference type="Pfam" id="PF13579"/>
    </source>
</evidence>
<dbReference type="SUPFAM" id="SSF53756">
    <property type="entry name" value="UDP-Glycosyltransferase/glycogen phosphorylase"/>
    <property type="match status" value="1"/>
</dbReference>
<proteinExistence type="predicted"/>